<accession>A0ABS9TIF5</accession>
<keyword evidence="3" id="KW-1185">Reference proteome</keyword>
<dbReference type="GO" id="GO:0004519">
    <property type="term" value="F:endonuclease activity"/>
    <property type="evidence" value="ECO:0007669"/>
    <property type="project" value="UniProtKB-KW"/>
</dbReference>
<dbReference type="SUPFAM" id="SSF52980">
    <property type="entry name" value="Restriction endonuclease-like"/>
    <property type="match status" value="1"/>
</dbReference>
<dbReference type="InterPro" id="IPR011335">
    <property type="entry name" value="Restrct_endonuc-II-like"/>
</dbReference>
<reference evidence="2 3" key="1">
    <citation type="submission" date="2022-03" db="EMBL/GenBank/DDBJ databases">
        <title>Pseudonocardia alaer sp. nov., a novel actinomycete isolated from reed forest soil.</title>
        <authorList>
            <person name="Wang L."/>
        </authorList>
    </citation>
    <scope>NUCLEOTIDE SEQUENCE [LARGE SCALE GENOMIC DNA]</scope>
    <source>
        <strain evidence="2 3">Y-16303</strain>
    </source>
</reference>
<keyword evidence="2" id="KW-0540">Nuclease</keyword>
<dbReference type="EMBL" id="JAKXMK010000019">
    <property type="protein sequence ID" value="MCH6168340.1"/>
    <property type="molecule type" value="Genomic_DNA"/>
</dbReference>
<feature type="domain" description="Putative restriction endonuclease" evidence="1">
    <location>
        <begin position="13"/>
        <end position="160"/>
    </location>
</feature>
<dbReference type="PANTHER" id="PTHR35400">
    <property type="entry name" value="SLR1083 PROTEIN"/>
    <property type="match status" value="1"/>
</dbReference>
<gene>
    <name evidence="2" type="ORF">MMF94_21835</name>
</gene>
<protein>
    <submittedName>
        <fullName evidence="2">Uma2 family endonuclease</fullName>
    </submittedName>
</protein>
<dbReference type="InterPro" id="IPR012296">
    <property type="entry name" value="Nuclease_put_TT1808"/>
</dbReference>
<organism evidence="2 3">
    <name type="scientific">Pseudonocardia alaniniphila</name>
    <dbReference type="NCBI Taxonomy" id="75291"/>
    <lineage>
        <taxon>Bacteria</taxon>
        <taxon>Bacillati</taxon>
        <taxon>Actinomycetota</taxon>
        <taxon>Actinomycetes</taxon>
        <taxon>Pseudonocardiales</taxon>
        <taxon>Pseudonocardiaceae</taxon>
        <taxon>Pseudonocardia</taxon>
    </lineage>
</organism>
<name>A0ABS9TIF5_9PSEU</name>
<evidence type="ECO:0000313" key="3">
    <source>
        <dbReference type="Proteomes" id="UP001299970"/>
    </source>
</evidence>
<evidence type="ECO:0000259" key="1">
    <source>
        <dbReference type="Pfam" id="PF05685"/>
    </source>
</evidence>
<comment type="caution">
    <text evidence="2">The sequence shown here is derived from an EMBL/GenBank/DDBJ whole genome shotgun (WGS) entry which is preliminary data.</text>
</comment>
<keyword evidence="2" id="KW-0255">Endonuclease</keyword>
<evidence type="ECO:0000313" key="2">
    <source>
        <dbReference type="EMBL" id="MCH6168340.1"/>
    </source>
</evidence>
<dbReference type="Proteomes" id="UP001299970">
    <property type="component" value="Unassembled WGS sequence"/>
</dbReference>
<keyword evidence="2" id="KW-0378">Hydrolase</keyword>
<dbReference type="RefSeq" id="WP_241038984.1">
    <property type="nucleotide sequence ID" value="NZ_BAAAJF010000004.1"/>
</dbReference>
<sequence>MTLSWPNHLLTLEEWEALPESEGVRLELAEGLVVMSPKPLFFHQRAAMRLGYRLDEQLPQELTALTEVEVVVSVRPATVRVPDIIVTRSQVVERNPPRLSADDLLLAVEVLSDGTRRVDRVLKFSEYAEARIPQYWIIDLGQPHSLTAYVLVDGDYELSGEHTGIADLDVSGHCVTVDLAALTQR</sequence>
<dbReference type="Pfam" id="PF05685">
    <property type="entry name" value="Uma2"/>
    <property type="match status" value="1"/>
</dbReference>
<dbReference type="Gene3D" id="3.90.1570.10">
    <property type="entry name" value="tt1808, chain A"/>
    <property type="match status" value="1"/>
</dbReference>
<dbReference type="CDD" id="cd06260">
    <property type="entry name" value="DUF820-like"/>
    <property type="match status" value="1"/>
</dbReference>
<proteinExistence type="predicted"/>
<dbReference type="InterPro" id="IPR008538">
    <property type="entry name" value="Uma2"/>
</dbReference>
<dbReference type="PANTHER" id="PTHR35400:SF3">
    <property type="entry name" value="SLL1072 PROTEIN"/>
    <property type="match status" value="1"/>
</dbReference>